<dbReference type="Gene3D" id="1.20.1640.10">
    <property type="entry name" value="Multidrug efflux transporter AcrB transmembrane domain"/>
    <property type="match status" value="2"/>
</dbReference>
<feature type="transmembrane region" description="Helical" evidence="7">
    <location>
        <begin position="301"/>
        <end position="327"/>
    </location>
</feature>
<evidence type="ECO:0000256" key="6">
    <source>
        <dbReference type="SAM" id="MobiDB-lite"/>
    </source>
</evidence>
<dbReference type="Pfam" id="PF03176">
    <property type="entry name" value="MMPL"/>
    <property type="match status" value="2"/>
</dbReference>
<dbReference type="GO" id="GO:0005886">
    <property type="term" value="C:plasma membrane"/>
    <property type="evidence" value="ECO:0007669"/>
    <property type="project" value="UniProtKB-SubCell"/>
</dbReference>
<feature type="transmembrane region" description="Helical" evidence="7">
    <location>
        <begin position="500"/>
        <end position="517"/>
    </location>
</feature>
<feature type="transmembrane region" description="Helical" evidence="7">
    <location>
        <begin position="178"/>
        <end position="198"/>
    </location>
</feature>
<dbReference type="EMBL" id="CP108021">
    <property type="protein sequence ID" value="WUM20339.1"/>
    <property type="molecule type" value="Genomic_DNA"/>
</dbReference>
<keyword evidence="10" id="KW-1185">Reference proteome</keyword>
<keyword evidence="4 7" id="KW-1133">Transmembrane helix</keyword>
<evidence type="ECO:0000256" key="7">
    <source>
        <dbReference type="SAM" id="Phobius"/>
    </source>
</evidence>
<accession>A0AAU4K2U5</accession>
<gene>
    <name evidence="9" type="ORF">OG579_00270</name>
</gene>
<dbReference type="KEGG" id="whr:OG579_00270"/>
<keyword evidence="5 7" id="KW-0472">Membrane</keyword>
<dbReference type="SUPFAM" id="SSF82866">
    <property type="entry name" value="Multidrug efflux transporter AcrB transmembrane domain"/>
    <property type="match status" value="2"/>
</dbReference>
<feature type="transmembrane region" description="Helical" evidence="7">
    <location>
        <begin position="358"/>
        <end position="378"/>
    </location>
</feature>
<dbReference type="RefSeq" id="WP_328857682.1">
    <property type="nucleotide sequence ID" value="NZ_CP108021.1"/>
</dbReference>
<keyword evidence="2" id="KW-1003">Cell membrane</keyword>
<reference evidence="9 10" key="1">
    <citation type="submission" date="2022-10" db="EMBL/GenBank/DDBJ databases">
        <title>The complete genomes of actinobacterial strains from the NBC collection.</title>
        <authorList>
            <person name="Joergensen T.S."/>
            <person name="Alvarez Arevalo M."/>
            <person name="Sterndorff E.B."/>
            <person name="Faurdal D."/>
            <person name="Vuksanovic O."/>
            <person name="Mourched A.-S."/>
            <person name="Charusanti P."/>
            <person name="Shaw S."/>
            <person name="Blin K."/>
            <person name="Weber T."/>
        </authorList>
    </citation>
    <scope>NUCLEOTIDE SEQUENCE [LARGE SCALE GENOMIC DNA]</scope>
    <source>
        <strain evidence="9 10">NBC_00319</strain>
    </source>
</reference>
<organism evidence="9 10">
    <name type="scientific">Williamsia herbipolensis</name>
    <dbReference type="NCBI Taxonomy" id="1603258"/>
    <lineage>
        <taxon>Bacteria</taxon>
        <taxon>Bacillati</taxon>
        <taxon>Actinomycetota</taxon>
        <taxon>Actinomycetes</taxon>
        <taxon>Mycobacteriales</taxon>
        <taxon>Nocardiaceae</taxon>
        <taxon>Williamsia</taxon>
    </lineage>
</organism>
<evidence type="ECO:0000256" key="3">
    <source>
        <dbReference type="ARBA" id="ARBA00022692"/>
    </source>
</evidence>
<evidence type="ECO:0000256" key="5">
    <source>
        <dbReference type="ARBA" id="ARBA00023136"/>
    </source>
</evidence>
<evidence type="ECO:0000256" key="4">
    <source>
        <dbReference type="ARBA" id="ARBA00022989"/>
    </source>
</evidence>
<feature type="compositionally biased region" description="Basic and acidic residues" evidence="6">
    <location>
        <begin position="729"/>
        <end position="743"/>
    </location>
</feature>
<evidence type="ECO:0000313" key="9">
    <source>
        <dbReference type="EMBL" id="WUM20339.1"/>
    </source>
</evidence>
<dbReference type="PANTHER" id="PTHR33406">
    <property type="entry name" value="MEMBRANE PROTEIN MJ1562-RELATED"/>
    <property type="match status" value="1"/>
</dbReference>
<feature type="transmembrane region" description="Helical" evidence="7">
    <location>
        <begin position="203"/>
        <end position="221"/>
    </location>
</feature>
<dbReference type="InterPro" id="IPR050545">
    <property type="entry name" value="Mycobact_MmpL"/>
</dbReference>
<dbReference type="InterPro" id="IPR004869">
    <property type="entry name" value="MMPL_dom"/>
</dbReference>
<dbReference type="InterPro" id="IPR000731">
    <property type="entry name" value="SSD"/>
</dbReference>
<evidence type="ECO:0000313" key="10">
    <source>
        <dbReference type="Proteomes" id="UP001432128"/>
    </source>
</evidence>
<feature type="domain" description="SSD" evidence="8">
    <location>
        <begin position="196"/>
        <end position="326"/>
    </location>
</feature>
<feature type="transmembrane region" description="Helical" evidence="7">
    <location>
        <begin position="642"/>
        <end position="662"/>
    </location>
</feature>
<dbReference type="Proteomes" id="UP001432128">
    <property type="component" value="Chromosome"/>
</dbReference>
<feature type="transmembrane region" description="Helical" evidence="7">
    <location>
        <begin position="276"/>
        <end position="295"/>
    </location>
</feature>
<feature type="compositionally biased region" description="Low complexity" evidence="6">
    <location>
        <begin position="696"/>
        <end position="716"/>
    </location>
</feature>
<name>A0AAU4K2U5_9NOCA</name>
<dbReference type="AlphaFoldDB" id="A0AAU4K2U5"/>
<feature type="region of interest" description="Disordered" evidence="6">
    <location>
        <begin position="683"/>
        <end position="743"/>
    </location>
</feature>
<dbReference type="PANTHER" id="PTHR33406:SF13">
    <property type="entry name" value="MEMBRANE PROTEIN YDFJ"/>
    <property type="match status" value="1"/>
</dbReference>
<sequence>MDTLARIVVERRRWVIAAWVLLAALGGFGASQAVSALSYEFSLPGQSGYETNVDIVKQFGSGGSVAPVLLVVGDRDRPATDDEGQRVADAASAAVPGARIAGFADEPALRSARGSAGVVMVYPRQTGGAEPYGAALPALEKVAAETSGRLGVPVAVTGVDALVAGGAGGGVDILAETIFGGVGALVVLALVFGSFLALMPIAVAAASILTTFLILWGLTAITDVSFIVQYLLALIGLGVAIDYALLIVTRWREARGDGLDDVAAVRHAIITAGRSVLFSGLTVAVSLAALIALPVPFLRSIGFTGLLIPLISVAASLTLLPALLVVAGRRLEWPHRRTTDPDSRLWHRVGTTVVKRRWLSAVLAAAVLVVLALPLTGLNLSDPTNDSLASRGGPAAAAITAVRDSGLGAGITKPVEVLTTSPDRVVDEVRSVPGVAAVISPPQWARGDLRIVDVWTRDDVSTTEGAGAAARIRTVAERAGASVGGAAAQNADFISAVYGNAWWIIGLIVLVTFALLARALRSVILPLKALVLNVVSLAAAYGITVFIWQDGFGTELLFDQQSSGAITVWIPIAVFAFLFGLSMDYEVFLLSRIREEHDAGADTDSATITGVTRTGRLVTSAALILFLAFISLSRVPATDVKILATALALGIIIDATIVRGVLAPALVAGLGRANWWAPWVRSPQRSPAGDPPSPDVSPSKDSIQSPAAAPTPALATGRHRHADASDSFEDWRRRIADREHGES</sequence>
<keyword evidence="3 7" id="KW-0812">Transmembrane</keyword>
<evidence type="ECO:0000256" key="2">
    <source>
        <dbReference type="ARBA" id="ARBA00022475"/>
    </source>
</evidence>
<protein>
    <submittedName>
        <fullName evidence="9">MMPL family transporter</fullName>
    </submittedName>
</protein>
<evidence type="ECO:0000256" key="1">
    <source>
        <dbReference type="ARBA" id="ARBA00004651"/>
    </source>
</evidence>
<feature type="transmembrane region" description="Helical" evidence="7">
    <location>
        <begin position="617"/>
        <end position="636"/>
    </location>
</feature>
<feature type="transmembrane region" description="Helical" evidence="7">
    <location>
        <begin position="227"/>
        <end position="248"/>
    </location>
</feature>
<feature type="transmembrane region" description="Helical" evidence="7">
    <location>
        <begin position="529"/>
        <end position="548"/>
    </location>
</feature>
<proteinExistence type="predicted"/>
<dbReference type="PROSITE" id="PS50156">
    <property type="entry name" value="SSD"/>
    <property type="match status" value="1"/>
</dbReference>
<feature type="transmembrane region" description="Helical" evidence="7">
    <location>
        <begin position="568"/>
        <end position="588"/>
    </location>
</feature>
<evidence type="ECO:0000259" key="8">
    <source>
        <dbReference type="PROSITE" id="PS50156"/>
    </source>
</evidence>
<comment type="subcellular location">
    <subcellularLocation>
        <location evidence="1">Cell membrane</location>
        <topology evidence="1">Multi-pass membrane protein</topology>
    </subcellularLocation>
</comment>